<dbReference type="SMART" id="SM00369">
    <property type="entry name" value="LRR_TYP"/>
    <property type="match status" value="19"/>
</dbReference>
<dbReference type="AlphaFoldDB" id="Q76CT7"/>
<keyword evidence="3" id="KW-0399">Innate immunity</keyword>
<dbReference type="Pfam" id="PF13855">
    <property type="entry name" value="LRR_8"/>
    <property type="match status" value="4"/>
</dbReference>
<dbReference type="PROSITE" id="PS51450">
    <property type="entry name" value="LRR"/>
    <property type="match status" value="6"/>
</dbReference>
<keyword evidence="10 14" id="KW-0472">Membrane</keyword>
<dbReference type="InterPro" id="IPR003591">
    <property type="entry name" value="Leu-rich_rpt_typical-subtyp"/>
</dbReference>
<dbReference type="PRINTS" id="PR01537">
    <property type="entry name" value="INTRLKN1R1F"/>
</dbReference>
<keyword evidence="8" id="KW-0391">Immunity</keyword>
<protein>
    <submittedName>
        <fullName evidence="16">Toll-like receptor 3</fullName>
    </submittedName>
</protein>
<dbReference type="GO" id="GO:0045087">
    <property type="term" value="P:innate immune response"/>
    <property type="evidence" value="ECO:0007669"/>
    <property type="project" value="UniProtKB-KW"/>
</dbReference>
<dbReference type="GO" id="GO:0005886">
    <property type="term" value="C:plasma membrane"/>
    <property type="evidence" value="ECO:0007669"/>
    <property type="project" value="TreeGrafter"/>
</dbReference>
<keyword evidence="6" id="KW-0732">Signal</keyword>
<feature type="transmembrane region" description="Helical" evidence="14">
    <location>
        <begin position="20"/>
        <end position="41"/>
    </location>
</feature>
<dbReference type="PROSITE" id="PS50104">
    <property type="entry name" value="TIR"/>
    <property type="match status" value="1"/>
</dbReference>
<feature type="domain" description="TIR" evidence="15">
    <location>
        <begin position="800"/>
        <end position="941"/>
    </location>
</feature>
<keyword evidence="13" id="KW-0395">Inflammatory response</keyword>
<evidence type="ECO:0000256" key="13">
    <source>
        <dbReference type="ARBA" id="ARBA00023198"/>
    </source>
</evidence>
<evidence type="ECO:0000256" key="8">
    <source>
        <dbReference type="ARBA" id="ARBA00022859"/>
    </source>
</evidence>
<evidence type="ECO:0000259" key="15">
    <source>
        <dbReference type="PROSITE" id="PS50104"/>
    </source>
</evidence>
<dbReference type="InterPro" id="IPR001611">
    <property type="entry name" value="Leu-rich_rpt"/>
</dbReference>
<gene>
    <name evidence="16" type="primary">tlr3</name>
</gene>
<keyword evidence="9 14" id="KW-1133">Transmembrane helix</keyword>
<comment type="subcellular location">
    <subcellularLocation>
        <location evidence="1">Membrane</location>
        <topology evidence="1">Single-pass type I membrane protein</topology>
    </subcellularLocation>
</comment>
<accession>Q76CT7</accession>
<evidence type="ECO:0000313" key="16">
    <source>
        <dbReference type="EMBL" id="BAD01047.1"/>
    </source>
</evidence>
<dbReference type="GO" id="GO:0006954">
    <property type="term" value="P:inflammatory response"/>
    <property type="evidence" value="ECO:0007669"/>
    <property type="project" value="UniProtKB-KW"/>
</dbReference>
<dbReference type="SMART" id="SM00364">
    <property type="entry name" value="LRR_BAC"/>
    <property type="match status" value="4"/>
</dbReference>
<dbReference type="InterPro" id="IPR000157">
    <property type="entry name" value="TIR_dom"/>
</dbReference>
<evidence type="ECO:0000256" key="6">
    <source>
        <dbReference type="ARBA" id="ARBA00022729"/>
    </source>
</evidence>
<evidence type="ECO:0000256" key="3">
    <source>
        <dbReference type="ARBA" id="ARBA00022588"/>
    </source>
</evidence>
<dbReference type="PANTHER" id="PTHR24365">
    <property type="entry name" value="TOLL-LIKE RECEPTOR"/>
    <property type="match status" value="1"/>
</dbReference>
<dbReference type="InterPro" id="IPR035897">
    <property type="entry name" value="Toll_tir_struct_dom_sf"/>
</dbReference>
<dbReference type="GO" id="GO:0007165">
    <property type="term" value="P:signal transduction"/>
    <property type="evidence" value="ECO:0007669"/>
    <property type="project" value="InterPro"/>
</dbReference>
<comment type="similarity">
    <text evidence="2">Belongs to the Toll-like receptor family.</text>
</comment>
<dbReference type="InterPro" id="IPR032675">
    <property type="entry name" value="LRR_dom_sf"/>
</dbReference>
<keyword evidence="5 14" id="KW-0812">Transmembrane</keyword>
<dbReference type="SUPFAM" id="SSF52058">
    <property type="entry name" value="L domain-like"/>
    <property type="match status" value="2"/>
</dbReference>
<evidence type="ECO:0000256" key="4">
    <source>
        <dbReference type="ARBA" id="ARBA00022614"/>
    </source>
</evidence>
<evidence type="ECO:0000256" key="10">
    <source>
        <dbReference type="ARBA" id="ARBA00023136"/>
    </source>
</evidence>
<evidence type="ECO:0000256" key="11">
    <source>
        <dbReference type="ARBA" id="ARBA00023170"/>
    </source>
</evidence>
<keyword evidence="11 16" id="KW-0675">Receptor</keyword>
<name>Q76CT7_PAROL</name>
<dbReference type="Gene3D" id="3.40.50.10140">
    <property type="entry name" value="Toll/interleukin-1 receptor homology (TIR) domain"/>
    <property type="match status" value="1"/>
</dbReference>
<organism evidence="16">
    <name type="scientific">Paralichthys olivaceus</name>
    <name type="common">Bastard halibut</name>
    <name type="synonym">Hippoglossus olivaceus</name>
    <dbReference type="NCBI Taxonomy" id="8255"/>
    <lineage>
        <taxon>Eukaryota</taxon>
        <taxon>Metazoa</taxon>
        <taxon>Chordata</taxon>
        <taxon>Craniata</taxon>
        <taxon>Vertebrata</taxon>
        <taxon>Euteleostomi</taxon>
        <taxon>Actinopterygii</taxon>
        <taxon>Neopterygii</taxon>
        <taxon>Teleostei</taxon>
        <taxon>Neoteleostei</taxon>
        <taxon>Acanthomorphata</taxon>
        <taxon>Carangaria</taxon>
        <taxon>Pleuronectiformes</taxon>
        <taxon>Pleuronectoidei</taxon>
        <taxon>Paralichthyidae</taxon>
        <taxon>Paralichthys</taxon>
    </lineage>
</organism>
<keyword evidence="7" id="KW-0677">Repeat</keyword>
<evidence type="ECO:0000256" key="14">
    <source>
        <dbReference type="SAM" id="Phobius"/>
    </source>
</evidence>
<evidence type="ECO:0000256" key="7">
    <source>
        <dbReference type="ARBA" id="ARBA00022737"/>
    </source>
</evidence>
<evidence type="ECO:0000256" key="9">
    <source>
        <dbReference type="ARBA" id="ARBA00022989"/>
    </source>
</evidence>
<sequence>MGPGGKEDERETGGRKHFQLVTFFFLLTISSLLAPISGFALKTCRISYNIAKCDKMGLTAAPRDIPSAVKGFDLSENKILRVLVSDFENLPGLTQLDLNRNLISQIDDGAFANLIFLKKLNLNNNKLVTLGENLFHGLSNLTELRIMSNGIKAVTLTSFKPMNSLKFLDFSHNKLKHITKVRSIIQHLPNLRELFLKKNDFTTFHSEELTNSSLQLKALDLSQNPITDFQITANVFPNLTWLNIGGAPGKTPVILGVRNKTFFSRVSTLDITGLRMTLVDNRTLLGTVNSSLSSLRMNAMKNNITALTHISCTIPTLSTLHVRHNKLTYVSSDLFKLCFNIREIDLTDNKIKKIRDDAFSSLQSLKTLSLSRNKLSSVPYATRTLPSLGELDLSFNNITKLGCDDFANQTKLRRLRLYHNSIASLAECVFKDLVQLQVLKLQNNHLSNLNGAFRDCLPNLRQLLLNGNQLTALKHGEFRGLQSLQNLSLHENKIFNLDKGCFVGLTNLTDILLQNNQIRETEISKGVFNDLINLRRLELRDNHIKYVNNSSLPSAPFSRLSRLETLAIPSQHGKGKSQLPRNLLEGLTNLLVFNIRNIQLASLHKDMFNGTPQLTTLDISSNELMDLSPDLFSPIPNLKSLYVSRTSLRSLDYLTGANLTKLEFLQARKNEFSIISEEIIKSVPSLVYADFQGNSFTCKCDNAWFIKWVEYYNQTQVFDAYNFECNYPLNLKGTKLLHFDIRSCSVDAGFLMFLSTTCTTLLFMLTSFTYHFLRWHLAYAYYFFLALLFDTKHKNKQPPNQYDAFISYNTHDEPWVVRELLPKLEGEQGWRLCLHHRDLMPGKPIVENIVDAIYGSRKTICVISRRYLESEWCSREMQVASFRLFDEQKDVLILVFLEDIPTDELSPYYRMKKLLNKMSYLSWPRAAEHTELFWEKLRQALRTREDQADESFRLTVVDNQW</sequence>
<evidence type="ECO:0000256" key="1">
    <source>
        <dbReference type="ARBA" id="ARBA00004479"/>
    </source>
</evidence>
<reference evidence="16" key="1">
    <citation type="journal article" date="2004" name="Immunogenetics">
        <title>Characterization of gene structure and expression of two toll-like receptors from Japanese flounder, Paralichthys olivaceus.</title>
        <authorList>
            <person name="Hirono I."/>
            <person name="Takami M."/>
            <person name="Miyata M."/>
            <person name="Miyazaki T."/>
            <person name="Han H.J."/>
            <person name="Takano T."/>
            <person name="Endo M."/>
            <person name="Aoki T."/>
        </authorList>
    </citation>
    <scope>NUCLEOTIDE SEQUENCE</scope>
</reference>
<evidence type="ECO:0000256" key="12">
    <source>
        <dbReference type="ARBA" id="ARBA00023180"/>
    </source>
</evidence>
<proteinExistence type="inferred from homology"/>
<evidence type="ECO:0000256" key="5">
    <source>
        <dbReference type="ARBA" id="ARBA00022692"/>
    </source>
</evidence>
<keyword evidence="12" id="KW-0325">Glycoprotein</keyword>
<dbReference type="PANTHER" id="PTHR24365:SF522">
    <property type="entry name" value="LOW QUALITY PROTEIN: TOLL-LIKE RECEPTOR 13-RELATED"/>
    <property type="match status" value="1"/>
</dbReference>
<dbReference type="FunFam" id="3.40.50.10140:FF:000001">
    <property type="entry name" value="Toll-like receptor 2"/>
    <property type="match status" value="1"/>
</dbReference>
<dbReference type="SUPFAM" id="SSF52200">
    <property type="entry name" value="Toll/Interleukin receptor TIR domain"/>
    <property type="match status" value="1"/>
</dbReference>
<dbReference type="EMBL" id="AB109396">
    <property type="protein sequence ID" value="BAD01047.1"/>
    <property type="molecule type" value="Genomic_DNA"/>
</dbReference>
<dbReference type="SMART" id="SM00255">
    <property type="entry name" value="TIR"/>
    <property type="match status" value="1"/>
</dbReference>
<dbReference type="SMART" id="SM00365">
    <property type="entry name" value="LRR_SD22"/>
    <property type="match status" value="9"/>
</dbReference>
<dbReference type="Pfam" id="PF01582">
    <property type="entry name" value="TIR"/>
    <property type="match status" value="1"/>
</dbReference>
<dbReference type="GO" id="GO:0038023">
    <property type="term" value="F:signaling receptor activity"/>
    <property type="evidence" value="ECO:0007669"/>
    <property type="project" value="TreeGrafter"/>
</dbReference>
<keyword evidence="4" id="KW-0433">Leucine-rich repeat</keyword>
<dbReference type="FunFam" id="3.80.10.10:FF:000770">
    <property type="entry name" value="Uncharacterized protein"/>
    <property type="match status" value="1"/>
</dbReference>
<dbReference type="Gene3D" id="3.80.10.10">
    <property type="entry name" value="Ribonuclease Inhibitor"/>
    <property type="match status" value="5"/>
</dbReference>
<evidence type="ECO:0000256" key="2">
    <source>
        <dbReference type="ARBA" id="ARBA00009634"/>
    </source>
</evidence>